<evidence type="ECO:0000256" key="1">
    <source>
        <dbReference type="SAM" id="Coils"/>
    </source>
</evidence>
<dbReference type="Proteomes" id="UP001604336">
    <property type="component" value="Unassembled WGS sequence"/>
</dbReference>
<dbReference type="AlphaFoldDB" id="A0ABD1RQL3"/>
<name>A0ABD1RQL3_9LAMI</name>
<evidence type="ECO:0000313" key="2">
    <source>
        <dbReference type="EMBL" id="KAL2490663.1"/>
    </source>
</evidence>
<sequence length="149" mass="16690">MQNNFKVINNANQNLITETTSLQKKITALEKEIVNLKMTYPKGTTQPKKSVASPAQTVAGKDFSNPLMAVDLPKVQQTQGTIDFPTHQNSLTKTEIWDTLGEPSGKFDYLVKYSSSTEQDSPESIKKMIISAQTKEKKFYKTAKTLKMI</sequence>
<keyword evidence="3" id="KW-1185">Reference proteome</keyword>
<dbReference type="EMBL" id="JBFOLK010000008">
    <property type="protein sequence ID" value="KAL2490663.1"/>
    <property type="molecule type" value="Genomic_DNA"/>
</dbReference>
<protein>
    <submittedName>
        <fullName evidence="2">Uncharacterized protein</fullName>
    </submittedName>
</protein>
<proteinExistence type="predicted"/>
<comment type="caution">
    <text evidence="2">The sequence shown here is derived from an EMBL/GenBank/DDBJ whole genome shotgun (WGS) entry which is preliminary data.</text>
</comment>
<feature type="coiled-coil region" evidence="1">
    <location>
        <begin position="12"/>
        <end position="39"/>
    </location>
</feature>
<accession>A0ABD1RQL3</accession>
<reference evidence="3" key="1">
    <citation type="submission" date="2024-07" db="EMBL/GenBank/DDBJ databases">
        <title>Two chromosome-level genome assemblies of Korean endemic species Abeliophyllum distichum and Forsythia ovata (Oleaceae).</title>
        <authorList>
            <person name="Jang H."/>
        </authorList>
    </citation>
    <scope>NUCLEOTIDE SEQUENCE [LARGE SCALE GENOMIC DNA]</scope>
</reference>
<gene>
    <name evidence="2" type="ORF">Adt_26291</name>
</gene>
<keyword evidence="1" id="KW-0175">Coiled coil</keyword>
<organism evidence="2 3">
    <name type="scientific">Abeliophyllum distichum</name>
    <dbReference type="NCBI Taxonomy" id="126358"/>
    <lineage>
        <taxon>Eukaryota</taxon>
        <taxon>Viridiplantae</taxon>
        <taxon>Streptophyta</taxon>
        <taxon>Embryophyta</taxon>
        <taxon>Tracheophyta</taxon>
        <taxon>Spermatophyta</taxon>
        <taxon>Magnoliopsida</taxon>
        <taxon>eudicotyledons</taxon>
        <taxon>Gunneridae</taxon>
        <taxon>Pentapetalae</taxon>
        <taxon>asterids</taxon>
        <taxon>lamiids</taxon>
        <taxon>Lamiales</taxon>
        <taxon>Oleaceae</taxon>
        <taxon>Forsythieae</taxon>
        <taxon>Abeliophyllum</taxon>
    </lineage>
</organism>
<evidence type="ECO:0000313" key="3">
    <source>
        <dbReference type="Proteomes" id="UP001604336"/>
    </source>
</evidence>